<evidence type="ECO:0000313" key="14">
    <source>
        <dbReference type="Proteomes" id="UP001549139"/>
    </source>
</evidence>
<accession>A0A7X6LTJ3</accession>
<keyword evidence="14" id="KW-1185">Reference proteome</keyword>
<keyword evidence="5 10" id="KW-0472">Membrane</keyword>
<evidence type="ECO:0000256" key="5">
    <source>
        <dbReference type="ARBA" id="ARBA00023136"/>
    </source>
</evidence>
<organism evidence="12 13">
    <name type="scientific">Corynebacterium mucifaciens</name>
    <dbReference type="NCBI Taxonomy" id="57171"/>
    <lineage>
        <taxon>Bacteria</taxon>
        <taxon>Bacillati</taxon>
        <taxon>Actinomycetota</taxon>
        <taxon>Actinomycetes</taxon>
        <taxon>Mycobacteriales</taxon>
        <taxon>Corynebacteriaceae</taxon>
        <taxon>Corynebacterium</taxon>
    </lineage>
</organism>
<feature type="transmembrane region" description="Helical" evidence="10">
    <location>
        <begin position="6"/>
        <end position="28"/>
    </location>
</feature>
<feature type="transmembrane region" description="Helical" evidence="10">
    <location>
        <begin position="95"/>
        <end position="116"/>
    </location>
</feature>
<keyword evidence="2 10" id="KW-1003">Cell membrane</keyword>
<evidence type="ECO:0000256" key="3">
    <source>
        <dbReference type="ARBA" id="ARBA00022692"/>
    </source>
</evidence>
<dbReference type="EMBL" id="JAAXPF010000014">
    <property type="protein sequence ID" value="NKY69626.1"/>
    <property type="molecule type" value="Genomic_DNA"/>
</dbReference>
<evidence type="ECO:0000256" key="8">
    <source>
        <dbReference type="ARBA" id="ARBA00035585"/>
    </source>
</evidence>
<dbReference type="Pfam" id="PF02537">
    <property type="entry name" value="CRCB"/>
    <property type="match status" value="1"/>
</dbReference>
<comment type="similarity">
    <text evidence="7 10">Belongs to the fluoride channel Fluc/FEX (TC 1.A.43) family.</text>
</comment>
<comment type="subcellular location">
    <subcellularLocation>
        <location evidence="1">Cell membrane</location>
        <topology evidence="1">Multi-pass membrane protein</topology>
    </subcellularLocation>
</comment>
<protein>
    <recommendedName>
        <fullName evidence="10">Fluoride-specific ion channel</fullName>
    </recommendedName>
</protein>
<comment type="function">
    <text evidence="9">Fluoride-specific ion channel. Important for reducing fluoride concentration in the cell, thus reducing its toxicity.</text>
</comment>
<dbReference type="EMBL" id="JBEPNZ010000001">
    <property type="protein sequence ID" value="MET3944342.1"/>
    <property type="molecule type" value="Genomic_DNA"/>
</dbReference>
<evidence type="ECO:0000313" key="12">
    <source>
        <dbReference type="EMBL" id="NKY69626.1"/>
    </source>
</evidence>
<keyword evidence="3 10" id="KW-0812">Transmembrane</keyword>
<keyword evidence="4 10" id="KW-1133">Transmembrane helix</keyword>
<dbReference type="Proteomes" id="UP000554284">
    <property type="component" value="Unassembled WGS sequence"/>
</dbReference>
<evidence type="ECO:0000256" key="4">
    <source>
        <dbReference type="ARBA" id="ARBA00022989"/>
    </source>
</evidence>
<dbReference type="InterPro" id="IPR003691">
    <property type="entry name" value="FluC"/>
</dbReference>
<gene>
    <name evidence="12" type="ORF">HF989_09685</name>
    <name evidence="11" type="ORF">JOF50_001141</name>
</gene>
<keyword evidence="6" id="KW-0406">Ion transport</keyword>
<name>A0A7X6LTJ3_9CORY</name>
<evidence type="ECO:0000313" key="13">
    <source>
        <dbReference type="Proteomes" id="UP000554284"/>
    </source>
</evidence>
<dbReference type="GO" id="GO:0005886">
    <property type="term" value="C:plasma membrane"/>
    <property type="evidence" value="ECO:0007669"/>
    <property type="project" value="UniProtKB-SubCell"/>
</dbReference>
<feature type="transmembrane region" description="Helical" evidence="10">
    <location>
        <begin position="40"/>
        <end position="60"/>
    </location>
</feature>
<evidence type="ECO:0000256" key="2">
    <source>
        <dbReference type="ARBA" id="ARBA00022475"/>
    </source>
</evidence>
<evidence type="ECO:0000256" key="7">
    <source>
        <dbReference type="ARBA" id="ARBA00035120"/>
    </source>
</evidence>
<reference evidence="11 14" key="2">
    <citation type="submission" date="2024-06" db="EMBL/GenBank/DDBJ databases">
        <title>Sequencing the genomes of 1000 actinobacteria strains.</title>
        <authorList>
            <person name="Klenk H.-P."/>
        </authorList>
    </citation>
    <scope>NUCLEOTIDE SEQUENCE [LARGE SCALE GENOMIC DNA]</scope>
    <source>
        <strain evidence="11 14">DSM 44265</strain>
    </source>
</reference>
<dbReference type="AlphaFoldDB" id="A0A7X6LTJ3"/>
<evidence type="ECO:0000256" key="10">
    <source>
        <dbReference type="RuleBase" id="RU004340"/>
    </source>
</evidence>
<evidence type="ECO:0000256" key="6">
    <source>
        <dbReference type="ARBA" id="ARBA00023303"/>
    </source>
</evidence>
<evidence type="ECO:0000313" key="11">
    <source>
        <dbReference type="EMBL" id="MET3944342.1"/>
    </source>
</evidence>
<comment type="caution">
    <text evidence="12">The sequence shown here is derived from an EMBL/GenBank/DDBJ whole genome shotgun (WGS) entry which is preliminary data.</text>
</comment>
<dbReference type="Proteomes" id="UP001549139">
    <property type="component" value="Unassembled WGS sequence"/>
</dbReference>
<dbReference type="GO" id="GO:0034220">
    <property type="term" value="P:monoatomic ion transmembrane transport"/>
    <property type="evidence" value="ECO:0007669"/>
    <property type="project" value="UniProtKB-KW"/>
</dbReference>
<sequence>MLNLWHVVLGAAAVFAGGVLGGYTRWILMREIHNPLASTFAANIAAAAIIGFAVATPAAWRTAVGVGYAGALSTLSMLASQLGEMVKAGRFGAALKYGLGTALAAVAATGIGVYWATVGAG</sequence>
<evidence type="ECO:0000256" key="9">
    <source>
        <dbReference type="ARBA" id="ARBA00049940"/>
    </source>
</evidence>
<comment type="catalytic activity">
    <reaction evidence="8">
        <text>fluoride(in) = fluoride(out)</text>
        <dbReference type="Rhea" id="RHEA:76159"/>
        <dbReference type="ChEBI" id="CHEBI:17051"/>
    </reaction>
    <physiologicalReaction direction="left-to-right" evidence="8">
        <dbReference type="Rhea" id="RHEA:76160"/>
    </physiologicalReaction>
</comment>
<dbReference type="RefSeq" id="WP_168686066.1">
    <property type="nucleotide sequence ID" value="NZ_JAAXPF010000014.1"/>
</dbReference>
<feature type="transmembrane region" description="Helical" evidence="10">
    <location>
        <begin position="66"/>
        <end position="83"/>
    </location>
</feature>
<keyword evidence="6" id="KW-0407">Ion channel</keyword>
<proteinExistence type="inferred from homology"/>
<reference evidence="12 13" key="1">
    <citation type="submission" date="2020-04" db="EMBL/GenBank/DDBJ databases">
        <title>MicrobeNet Type strains.</title>
        <authorList>
            <person name="Nicholson A.C."/>
        </authorList>
    </citation>
    <scope>NUCLEOTIDE SEQUENCE [LARGE SCALE GENOMIC DNA]</scope>
    <source>
        <strain evidence="12 13">ATCC 700355</strain>
    </source>
</reference>
<evidence type="ECO:0000256" key="1">
    <source>
        <dbReference type="ARBA" id="ARBA00004651"/>
    </source>
</evidence>
<keyword evidence="6" id="KW-0813">Transport</keyword>